<dbReference type="PANTHER" id="PTHR30548">
    <property type="entry name" value="2-HYDROXYGLUTARYL-COA DEHYDRATASE, D-COMPONENT-RELATED"/>
    <property type="match status" value="1"/>
</dbReference>
<dbReference type="Gene3D" id="3.40.50.11900">
    <property type="match status" value="1"/>
</dbReference>
<dbReference type="PANTHER" id="PTHR30548:SF1">
    <property type="entry name" value="DEHYDRATASE SUBUNIT MJ0007-RELATED"/>
    <property type="match status" value="1"/>
</dbReference>
<comment type="similarity">
    <text evidence="1">Belongs to the FldB/FldC dehydratase alpha/beta subunit family.</text>
</comment>
<gene>
    <name evidence="2" type="ORF">GTZ99_06330</name>
</gene>
<evidence type="ECO:0000313" key="3">
    <source>
        <dbReference type="Proteomes" id="UP000753724"/>
    </source>
</evidence>
<reference evidence="3" key="1">
    <citation type="submission" date="2020-01" db="EMBL/GenBank/DDBJ databases">
        <title>Sphingomonas sp. strain CSW-10.</title>
        <authorList>
            <person name="Chen W.-M."/>
        </authorList>
    </citation>
    <scope>NUCLEOTIDE SEQUENCE [LARGE SCALE GENOMIC DNA]</scope>
    <source>
        <strain evidence="3">FSY-8</strain>
    </source>
</reference>
<dbReference type="Proteomes" id="UP000753724">
    <property type="component" value="Unassembled WGS sequence"/>
</dbReference>
<dbReference type="EMBL" id="JAAAPO010000002">
    <property type="protein sequence ID" value="NBC36173.1"/>
    <property type="molecule type" value="Genomic_DNA"/>
</dbReference>
<comment type="caution">
    <text evidence="2">The sequence shown here is derived from an EMBL/GenBank/DDBJ whole genome shotgun (WGS) entry which is preliminary data.</text>
</comment>
<proteinExistence type="inferred from homology"/>
<evidence type="ECO:0000313" key="2">
    <source>
        <dbReference type="EMBL" id="NBC36173.1"/>
    </source>
</evidence>
<dbReference type="InterPro" id="IPR010327">
    <property type="entry name" value="FldB/FldC_alpha/beta"/>
</dbReference>
<dbReference type="RefSeq" id="WP_161717417.1">
    <property type="nucleotide sequence ID" value="NZ_JAAAPO010000002.1"/>
</dbReference>
<evidence type="ECO:0000256" key="1">
    <source>
        <dbReference type="ARBA" id="ARBA00005806"/>
    </source>
</evidence>
<name>A0ABW9XCA6_9SPHN</name>
<sequence>MSAAEKTAAAPSGQRSRKLLACTAEANAYQKAFGIELRRRVVEEGEPFAIVQADTPHEIFHVMDIPIITNQWWSAYISAKQLSNRYFDVMVEKGYPKNSCKYCSLGLACTLANDPSTAPWGGLPTPTVLVARMTCDCIQHVFGQWAQAMGTEFFAMEAPAWEHKDPQWFAKSRGDWENVYDADRIAMMVAEMRDLITLLENRTGRKFDEAKLHHLMERINEQEGYIWEAAQAIGNARPCPVSIAEQMPNTMIPQWHRGSDWAVAHAKKFRDQVMERIASGAGAAANEKIRLMWIGAGVWHDPGFYQALEEKLGAVFVWSMYMPFAGPAYLRDVQGRPMDALASRVCSMNEVLHLPPWMNGWMVSEAERCGIDACVVLLPPDNRLSQSGTKITAAALEAAGVPVLMIDADMVDAKNWDHAKMVGMVDSFLHQRGVA</sequence>
<keyword evidence="3" id="KW-1185">Reference proteome</keyword>
<dbReference type="Pfam" id="PF06050">
    <property type="entry name" value="HGD-D"/>
    <property type="match status" value="1"/>
</dbReference>
<accession>A0ABW9XCA6</accession>
<organism evidence="2 3">
    <name type="scientific">Novosphingobium ovatum</name>
    <dbReference type="NCBI Taxonomy" id="1908523"/>
    <lineage>
        <taxon>Bacteria</taxon>
        <taxon>Pseudomonadati</taxon>
        <taxon>Pseudomonadota</taxon>
        <taxon>Alphaproteobacteria</taxon>
        <taxon>Sphingomonadales</taxon>
        <taxon>Sphingomonadaceae</taxon>
        <taxon>Novosphingobium</taxon>
    </lineage>
</organism>
<protein>
    <submittedName>
        <fullName evidence="2">2-hydroxyacyl-CoA dehydratase</fullName>
    </submittedName>
</protein>